<dbReference type="Gene3D" id="6.20.170.10">
    <property type="match status" value="1"/>
</dbReference>
<dbReference type="InterPro" id="IPR014462">
    <property type="entry name" value="Phage_Mu_Gp45"/>
</dbReference>
<evidence type="ECO:0000259" key="2">
    <source>
        <dbReference type="Pfam" id="PF06890"/>
    </source>
</evidence>
<dbReference type="OrthoDB" id="9802994at2"/>
<dbReference type="InterPro" id="IPR013046">
    <property type="entry name" value="GpV/Gp45"/>
</dbReference>
<feature type="domain" description="Bacteriophage Mu Gp45 N-terminal" evidence="2">
    <location>
        <begin position="18"/>
        <end position="84"/>
    </location>
</feature>
<protein>
    <submittedName>
        <fullName evidence="3">Mu-like prophage protein gp45</fullName>
    </submittedName>
</protein>
<reference evidence="3 4" key="1">
    <citation type="submission" date="2018-06" db="EMBL/GenBank/DDBJ databases">
        <authorList>
            <consortium name="Pathogen Informatics"/>
            <person name="Doyle S."/>
        </authorList>
    </citation>
    <scope>NUCLEOTIDE SEQUENCE [LARGE SCALE GENOMIC DNA]</scope>
    <source>
        <strain evidence="3 4">NCTC12151</strain>
    </source>
</reference>
<dbReference type="RefSeq" id="WP_111738973.1">
    <property type="nucleotide sequence ID" value="NZ_LR698987.1"/>
</dbReference>
<evidence type="ECO:0000313" key="4">
    <source>
        <dbReference type="Proteomes" id="UP000249005"/>
    </source>
</evidence>
<dbReference type="Pfam" id="PF06890">
    <property type="entry name" value="Phage_Mu_Gp45"/>
    <property type="match status" value="1"/>
</dbReference>
<dbReference type="EMBL" id="LS483470">
    <property type="protein sequence ID" value="SQI34919.1"/>
    <property type="molecule type" value="Genomic_DNA"/>
</dbReference>
<evidence type="ECO:0000256" key="1">
    <source>
        <dbReference type="SAM" id="MobiDB-lite"/>
    </source>
</evidence>
<dbReference type="AlphaFoldDB" id="A0A2X4U8G5"/>
<feature type="region of interest" description="Disordered" evidence="1">
    <location>
        <begin position="140"/>
        <end position="182"/>
    </location>
</feature>
<proteinExistence type="predicted"/>
<accession>A0A2X4U8G5</accession>
<dbReference type="InterPro" id="IPR053861">
    <property type="entry name" value="Phage_Mu_Gp45_N"/>
</dbReference>
<dbReference type="KEGG" id="lri:NCTC12151_00282"/>
<name>A0A2X4U8G5_9GAMM</name>
<organism evidence="3 4">
    <name type="scientific">Leminorella richardii</name>
    <dbReference type="NCBI Taxonomy" id="158841"/>
    <lineage>
        <taxon>Bacteria</taxon>
        <taxon>Pseudomonadati</taxon>
        <taxon>Pseudomonadota</taxon>
        <taxon>Gammaproteobacteria</taxon>
        <taxon>Enterobacterales</taxon>
        <taxon>Budviciaceae</taxon>
        <taxon>Leminorella</taxon>
    </lineage>
</organism>
<dbReference type="PIRSF" id="PIRSF012337">
    <property type="entry name" value="gp45"/>
    <property type="match status" value="1"/>
</dbReference>
<sequence>MKQAFNSLKRRMQLLVSRAVVNVINDSLKTQNLQISMLADDDADDVERFQNYGHSSVPPAGSEAIVLSVGGMRQQLVAVVVDNKGTRLNAGKPGDSALYHMEGHYFLLTEDGEARLKCKRYIVEAEEVVIDTPETRMTGNATILGGSNTTGTSEAADHISGGISGKGHTHREHDGPTTGKPQ</sequence>
<feature type="compositionally biased region" description="Polar residues" evidence="1">
    <location>
        <begin position="140"/>
        <end position="153"/>
    </location>
</feature>
<dbReference type="Proteomes" id="UP000249005">
    <property type="component" value="Chromosome 1"/>
</dbReference>
<dbReference type="NCBIfam" id="TIGR01644">
    <property type="entry name" value="phage_P2_V"/>
    <property type="match status" value="1"/>
</dbReference>
<evidence type="ECO:0000313" key="3">
    <source>
        <dbReference type="EMBL" id="SQI34919.1"/>
    </source>
</evidence>
<gene>
    <name evidence="3" type="ORF">NCTC12151_00282</name>
</gene>
<keyword evidence="4" id="KW-1185">Reference proteome</keyword>